<reference evidence="2 3" key="1">
    <citation type="submission" date="2019-08" db="EMBL/GenBank/DDBJ databases">
        <title>Deep-cultivation of Planctomycetes and their phenomic and genomic characterization uncovers novel biology.</title>
        <authorList>
            <person name="Wiegand S."/>
            <person name="Jogler M."/>
            <person name="Boedeker C."/>
            <person name="Pinto D."/>
            <person name="Vollmers J."/>
            <person name="Rivas-Marin E."/>
            <person name="Kohn T."/>
            <person name="Peeters S.H."/>
            <person name="Heuer A."/>
            <person name="Rast P."/>
            <person name="Oberbeckmann S."/>
            <person name="Bunk B."/>
            <person name="Jeske O."/>
            <person name="Meyerdierks A."/>
            <person name="Storesund J.E."/>
            <person name="Kallscheuer N."/>
            <person name="Luecker S."/>
            <person name="Lage O.M."/>
            <person name="Pohl T."/>
            <person name="Merkel B.J."/>
            <person name="Hornburger P."/>
            <person name="Mueller R.-W."/>
            <person name="Bruemmer F."/>
            <person name="Labrenz M."/>
            <person name="Spormann A.M."/>
            <person name="Op den Camp H."/>
            <person name="Overmann J."/>
            <person name="Amann R."/>
            <person name="Jetten M.S.M."/>
            <person name="Mascher T."/>
            <person name="Medema M.H."/>
            <person name="Devos D.P."/>
            <person name="Kaster A.-K."/>
            <person name="Ovreas L."/>
            <person name="Rohde M."/>
            <person name="Galperin M.Y."/>
            <person name="Jogler C."/>
        </authorList>
    </citation>
    <scope>NUCLEOTIDE SEQUENCE [LARGE SCALE GENOMIC DNA]</scope>
    <source>
        <strain evidence="2 3">FC18</strain>
    </source>
</reference>
<name>A0A5B9P7H9_9BACT</name>
<organism evidence="2 3">
    <name type="scientific">Mariniblastus fucicola</name>
    <dbReference type="NCBI Taxonomy" id="980251"/>
    <lineage>
        <taxon>Bacteria</taxon>
        <taxon>Pseudomonadati</taxon>
        <taxon>Planctomycetota</taxon>
        <taxon>Planctomycetia</taxon>
        <taxon>Pirellulales</taxon>
        <taxon>Pirellulaceae</taxon>
        <taxon>Mariniblastus</taxon>
    </lineage>
</organism>
<dbReference type="KEGG" id="mff:MFFC18_10090"/>
<evidence type="ECO:0000313" key="2">
    <source>
        <dbReference type="EMBL" id="QEG21155.1"/>
    </source>
</evidence>
<feature type="signal peptide" evidence="1">
    <location>
        <begin position="1"/>
        <end position="27"/>
    </location>
</feature>
<protein>
    <recommendedName>
        <fullName evidence="4">Cytochrome c domain-containing protein</fullName>
    </recommendedName>
</protein>
<accession>A0A5B9P7H9</accession>
<gene>
    <name evidence="2" type="ORF">MFFC18_10090</name>
</gene>
<dbReference type="STRING" id="980251.GCA_001642875_01931"/>
<keyword evidence="3" id="KW-1185">Reference proteome</keyword>
<dbReference type="EMBL" id="CP042912">
    <property type="protein sequence ID" value="QEG21155.1"/>
    <property type="molecule type" value="Genomic_DNA"/>
</dbReference>
<dbReference type="Proteomes" id="UP000322214">
    <property type="component" value="Chromosome"/>
</dbReference>
<evidence type="ECO:0008006" key="4">
    <source>
        <dbReference type="Google" id="ProtNLM"/>
    </source>
</evidence>
<dbReference type="AlphaFoldDB" id="A0A5B9P7H9"/>
<keyword evidence="1" id="KW-0732">Signal</keyword>
<evidence type="ECO:0000313" key="3">
    <source>
        <dbReference type="Proteomes" id="UP000322214"/>
    </source>
</evidence>
<proteinExistence type="predicted"/>
<feature type="chain" id="PRO_5023013822" description="Cytochrome c domain-containing protein" evidence="1">
    <location>
        <begin position="28"/>
        <end position="151"/>
    </location>
</feature>
<sequence length="151" mass="16428" precursor="true">MTFLKRILTTAAAACFVCLLFNSSADAHDFLKDPLKERYGLKSVSCSACHPGSNKAINNAFGLKFKTAFKGKDYTKRIHAAKDLKKKDKDAGTKALEEIGTEMVAHFNEVIVEVEKESMSIKDLATAGLLVGTKLEKDVVAEMGKAQGVEE</sequence>
<evidence type="ECO:0000256" key="1">
    <source>
        <dbReference type="SAM" id="SignalP"/>
    </source>
</evidence>
<dbReference type="RefSeq" id="WP_075081827.1">
    <property type="nucleotide sequence ID" value="NZ_CP042912.1"/>
</dbReference>